<sequence>MKACVCCGKLSVLVNGSTTEEVNISRGLKQSDPLAPFLFLLVSEGLCALSQKAVSLGFFKGFQVSSKVSVSLLQYAYDTLFIGEAHVENLWAMKAILRWYELVSGLKVNFSKSRLIGVNVDSMFMEGATSFLNCTIDTLPFEYLGLPIGANPRLSSTWDPVVKTIEKHLSSWKNRFVSLGGSVVLINSVLASIPVFYLSFLKLPLKVRKAIVRIQRNFLWGGMAGVKDKIPWVSWKDVCRPKSEGGIGVRDLKWFNVSLLAKWRWRLLRVDDLLWKRVLEARYGVISRPMLSIGRSNNFSIWWKDLVGLGVEKGRVAPLKEVFPRLYSISLQSDHTIQEMGEWVSDRWIWHIKWRRIFFTWEEEMYRDLRSLIGRVVITKEPDSWSYVNGDITSLGELGTVEGYCLFWQALLGRLPIRANLAHRGIITSGPASWCPWWFGVLSVMPATLSSMGESFLKGMTISSRQKRLKPKKYLKKFKLPRGNG</sequence>
<accession>A0A2Z6PF89</accession>
<evidence type="ECO:0000256" key="1">
    <source>
        <dbReference type="SAM" id="Phobius"/>
    </source>
</evidence>
<feature type="transmembrane region" description="Helical" evidence="1">
    <location>
        <begin position="176"/>
        <end position="200"/>
    </location>
</feature>
<dbReference type="InterPro" id="IPR000477">
    <property type="entry name" value="RT_dom"/>
</dbReference>
<dbReference type="PANTHER" id="PTHR33116">
    <property type="entry name" value="REVERSE TRANSCRIPTASE ZINC-BINDING DOMAIN-CONTAINING PROTEIN-RELATED-RELATED"/>
    <property type="match status" value="1"/>
</dbReference>
<keyword evidence="1" id="KW-1133">Transmembrane helix</keyword>
<protein>
    <recommendedName>
        <fullName evidence="2">Reverse transcriptase domain-containing protein</fullName>
    </recommendedName>
</protein>
<keyword evidence="1" id="KW-0472">Membrane</keyword>
<proteinExistence type="predicted"/>
<keyword evidence="4" id="KW-1185">Reference proteome</keyword>
<dbReference type="EMBL" id="DF974420">
    <property type="protein sequence ID" value="GAU48412.1"/>
    <property type="molecule type" value="Genomic_DNA"/>
</dbReference>
<feature type="domain" description="Reverse transcriptase" evidence="2">
    <location>
        <begin position="1"/>
        <end position="148"/>
    </location>
</feature>
<evidence type="ECO:0000259" key="2">
    <source>
        <dbReference type="PROSITE" id="PS50878"/>
    </source>
</evidence>
<dbReference type="OrthoDB" id="1937528at2759"/>
<dbReference type="PROSITE" id="PS50878">
    <property type="entry name" value="RT_POL"/>
    <property type="match status" value="1"/>
</dbReference>
<keyword evidence="1" id="KW-0812">Transmembrane</keyword>
<organism evidence="3 4">
    <name type="scientific">Trifolium subterraneum</name>
    <name type="common">Subterranean clover</name>
    <dbReference type="NCBI Taxonomy" id="3900"/>
    <lineage>
        <taxon>Eukaryota</taxon>
        <taxon>Viridiplantae</taxon>
        <taxon>Streptophyta</taxon>
        <taxon>Embryophyta</taxon>
        <taxon>Tracheophyta</taxon>
        <taxon>Spermatophyta</taxon>
        <taxon>Magnoliopsida</taxon>
        <taxon>eudicotyledons</taxon>
        <taxon>Gunneridae</taxon>
        <taxon>Pentapetalae</taxon>
        <taxon>rosids</taxon>
        <taxon>fabids</taxon>
        <taxon>Fabales</taxon>
        <taxon>Fabaceae</taxon>
        <taxon>Papilionoideae</taxon>
        <taxon>50 kb inversion clade</taxon>
        <taxon>NPAAA clade</taxon>
        <taxon>Hologalegina</taxon>
        <taxon>IRL clade</taxon>
        <taxon>Trifolieae</taxon>
        <taxon>Trifolium</taxon>
    </lineage>
</organism>
<evidence type="ECO:0000313" key="4">
    <source>
        <dbReference type="Proteomes" id="UP000242715"/>
    </source>
</evidence>
<evidence type="ECO:0000313" key="3">
    <source>
        <dbReference type="EMBL" id="GAU48412.1"/>
    </source>
</evidence>
<gene>
    <name evidence="3" type="ORF">TSUD_99270</name>
</gene>
<name>A0A2Z6PF89_TRISU</name>
<dbReference type="PANTHER" id="PTHR33116:SF78">
    <property type="entry name" value="OS12G0587133 PROTEIN"/>
    <property type="match status" value="1"/>
</dbReference>
<reference evidence="4" key="1">
    <citation type="journal article" date="2017" name="Front. Plant Sci.">
        <title>Climate Clever Clovers: New Paradigm to Reduce the Environmental Footprint of Ruminants by Breeding Low Methanogenic Forages Utilizing Haplotype Variation.</title>
        <authorList>
            <person name="Kaur P."/>
            <person name="Appels R."/>
            <person name="Bayer P.E."/>
            <person name="Keeble-Gagnere G."/>
            <person name="Wang J."/>
            <person name="Hirakawa H."/>
            <person name="Shirasawa K."/>
            <person name="Vercoe P."/>
            <person name="Stefanova K."/>
            <person name="Durmic Z."/>
            <person name="Nichols P."/>
            <person name="Revell C."/>
            <person name="Isobe S.N."/>
            <person name="Edwards D."/>
            <person name="Erskine W."/>
        </authorList>
    </citation>
    <scope>NUCLEOTIDE SEQUENCE [LARGE SCALE GENOMIC DNA]</scope>
    <source>
        <strain evidence="4">cv. Daliak</strain>
    </source>
</reference>
<dbReference type="Proteomes" id="UP000242715">
    <property type="component" value="Unassembled WGS sequence"/>
</dbReference>
<dbReference type="AlphaFoldDB" id="A0A2Z6PF89"/>